<name>Q54FS9_DICDI</name>
<protein>
    <submittedName>
        <fullName evidence="2">Uncharacterized protein</fullName>
    </submittedName>
</protein>
<keyword evidence="1" id="KW-0175">Coiled coil</keyword>
<dbReference type="KEGG" id="ddi:DDB_G0290607"/>
<evidence type="ECO:0000256" key="1">
    <source>
        <dbReference type="SAM" id="Coils"/>
    </source>
</evidence>
<dbReference type="HOGENOM" id="CLU_1153485_0_0_1"/>
<gene>
    <name evidence="2" type="ORF">DDB_G0290607</name>
</gene>
<dbReference type="STRING" id="44689.Q54FS9"/>
<dbReference type="Proteomes" id="UP000002195">
    <property type="component" value="Unassembled WGS sequence"/>
</dbReference>
<dbReference type="PaxDb" id="44689-DDB0188991"/>
<evidence type="ECO:0000313" key="2">
    <source>
        <dbReference type="EMBL" id="EAL62164.1"/>
    </source>
</evidence>
<organism evidence="2 3">
    <name type="scientific">Dictyostelium discoideum</name>
    <name type="common">Social amoeba</name>
    <dbReference type="NCBI Taxonomy" id="44689"/>
    <lineage>
        <taxon>Eukaryota</taxon>
        <taxon>Amoebozoa</taxon>
        <taxon>Evosea</taxon>
        <taxon>Eumycetozoa</taxon>
        <taxon>Dictyostelia</taxon>
        <taxon>Dictyosteliales</taxon>
        <taxon>Dictyosteliaceae</taxon>
        <taxon>Dictyostelium</taxon>
    </lineage>
</organism>
<dbReference type="EMBL" id="AAFI02000164">
    <property type="protein sequence ID" value="EAL62164.1"/>
    <property type="molecule type" value="Genomic_DNA"/>
</dbReference>
<feature type="coiled-coil region" evidence="1">
    <location>
        <begin position="61"/>
        <end position="88"/>
    </location>
</feature>
<reference evidence="2 3" key="1">
    <citation type="journal article" date="2005" name="Nature">
        <title>The genome of the social amoeba Dictyostelium discoideum.</title>
        <authorList>
            <consortium name="The Dictyostelium discoideum Sequencing Consortium"/>
            <person name="Eichinger L."/>
            <person name="Pachebat J.A."/>
            <person name="Glockner G."/>
            <person name="Rajandream M.A."/>
            <person name="Sucgang R."/>
            <person name="Berriman M."/>
            <person name="Song J."/>
            <person name="Olsen R."/>
            <person name="Szafranski K."/>
            <person name="Xu Q."/>
            <person name="Tunggal B."/>
            <person name="Kummerfeld S."/>
            <person name="Madera M."/>
            <person name="Konfortov B.A."/>
            <person name="Rivero F."/>
            <person name="Bankier A.T."/>
            <person name="Lehmann R."/>
            <person name="Hamlin N."/>
            <person name="Davies R."/>
            <person name="Gaudet P."/>
            <person name="Fey P."/>
            <person name="Pilcher K."/>
            <person name="Chen G."/>
            <person name="Saunders D."/>
            <person name="Sodergren E."/>
            <person name="Davis P."/>
            <person name="Kerhornou A."/>
            <person name="Nie X."/>
            <person name="Hall N."/>
            <person name="Anjard C."/>
            <person name="Hemphill L."/>
            <person name="Bason N."/>
            <person name="Farbrother P."/>
            <person name="Desany B."/>
            <person name="Just E."/>
            <person name="Morio T."/>
            <person name="Rost R."/>
            <person name="Churcher C."/>
            <person name="Cooper J."/>
            <person name="Haydock S."/>
            <person name="van Driessche N."/>
            <person name="Cronin A."/>
            <person name="Goodhead I."/>
            <person name="Muzny D."/>
            <person name="Mourier T."/>
            <person name="Pain A."/>
            <person name="Lu M."/>
            <person name="Harper D."/>
            <person name="Lindsay R."/>
            <person name="Hauser H."/>
            <person name="James K."/>
            <person name="Quiles M."/>
            <person name="Madan Babu M."/>
            <person name="Saito T."/>
            <person name="Buchrieser C."/>
            <person name="Wardroper A."/>
            <person name="Felder M."/>
            <person name="Thangavelu M."/>
            <person name="Johnson D."/>
            <person name="Knights A."/>
            <person name="Loulseged H."/>
            <person name="Mungall K."/>
            <person name="Oliver K."/>
            <person name="Price C."/>
            <person name="Quail M.A."/>
            <person name="Urushihara H."/>
            <person name="Hernandez J."/>
            <person name="Rabbinowitsch E."/>
            <person name="Steffen D."/>
            <person name="Sanders M."/>
            <person name="Ma J."/>
            <person name="Kohara Y."/>
            <person name="Sharp S."/>
            <person name="Simmonds M."/>
            <person name="Spiegler S."/>
            <person name="Tivey A."/>
            <person name="Sugano S."/>
            <person name="White B."/>
            <person name="Walker D."/>
            <person name="Woodward J."/>
            <person name="Winckler T."/>
            <person name="Tanaka Y."/>
            <person name="Shaulsky G."/>
            <person name="Schleicher M."/>
            <person name="Weinstock G."/>
            <person name="Rosenthal A."/>
            <person name="Cox E.C."/>
            <person name="Chisholm R.L."/>
            <person name="Gibbs R."/>
            <person name="Loomis W.F."/>
            <person name="Platzer M."/>
            <person name="Kay R.R."/>
            <person name="Williams J."/>
            <person name="Dear P.H."/>
            <person name="Noegel A.A."/>
            <person name="Barrell B."/>
            <person name="Kuspa A."/>
        </authorList>
    </citation>
    <scope>NUCLEOTIDE SEQUENCE [LARGE SCALE GENOMIC DNA]</scope>
    <source>
        <strain evidence="2 3">AX4</strain>
    </source>
</reference>
<evidence type="ECO:0000313" key="3">
    <source>
        <dbReference type="Proteomes" id="UP000002195"/>
    </source>
</evidence>
<sequence>MYIETKSEQGSLPLLVHLQNEHLSSRKVELWLVENKIYIPNQKRKDKRNKKKNQIKEKEIYIKVEDNKEISENERDLIEENKKEVSENECDLIEEDDDEILCEDDEIPCGQPISSEEDEPTRYTLTLISKTIKLKEIKMTMNSKFSDYQDKDSIAFGEDCGSLLKFKLKTNIKRVMLLDGFKESLEPGVLPNGIVHLEMNWGNGEKINKKITIKKIILNDFPEESLKVCKLNKSIEIKIFK</sequence>
<dbReference type="RefSeq" id="XP_635688.1">
    <property type="nucleotide sequence ID" value="XM_630596.1"/>
</dbReference>
<proteinExistence type="predicted"/>
<dbReference type="AlphaFoldDB" id="Q54FS9"/>
<accession>Q54FS9</accession>
<dbReference type="GeneID" id="8627759"/>
<comment type="caution">
    <text evidence="2">The sequence shown here is derived from an EMBL/GenBank/DDBJ whole genome shotgun (WGS) entry which is preliminary data.</text>
</comment>
<keyword evidence="3" id="KW-1185">Reference proteome</keyword>
<dbReference type="VEuPathDB" id="AmoebaDB:DDB_G0290607"/>
<dbReference type="InParanoid" id="Q54FS9"/>